<sequence>MIFFLFFSPFVNSESNVKVTFNDVVFLCSKREKNLSIENNNVDLPAIDTNFNGSIHLDGFKSINDEVYTVTNIGQGAFAKTNVVSVTLPDTIIEIGAGAFAYMNRCMFVDLENTKITKLSDKIFYNSSITEVKLPNTLISIGEKSFEKSSIINISFLPSFLSIGRAAFRNCRNLQNIDLISTGITTIPAECFAFSSITNLILPENLISISDHAFFNSSLVTISFPDKLSEIQEFSFANCENLTTIDISETKVNVISKSTYENCTKLQRIRTSLLLTSICERSFYNSGLLSFTAMQSVNKIKTSAFEHCTEMIKIDLTRCNLSVLEDYVFSSCYKLSSIKLSPNLYSIGVGAFQNTQISSFEAKFNLYDIQSSAFENCTSITKVSLEESSLSSINERTFFNCSALKIIILSKTIKTICNEAFRSSGLESFASDTVEKLGIGVFTDCDCLQLVSLTSVHEIPNYMFQWCPALTKLEVSGEIRKIGNLAFSFCFDLKEIDLSKTRIETIGDSAFAFTSSLEKILFPDSLISLGTCCFFESSIKNIKTPNLLYIGLACFQDSEISEIFLQKVTKITKNCFKHSKLRKITINSAKTIEDGAFQDTLIEEIELPDEIEEIGNFSFANSSLKNINLEKTLLRSLRKSLFVNASELTKVTLPDSISVIEDNCFENCLKLEEINLQKTNLKFLKNDVFVNCQNLKSIELPKTVLEIGERCFSRTAIEYFSFDKYLHRIGDFCFANNEFLTKIDMYNTNLTFLGKELFVYDWNLKEIYLPKRISKLEFGCFSFSGLNQIILPESLKIVSEKLFFSSLLTYADLSRTNLDSLNYQMFYNCTLLKSVKLPQTVLEIGFECFKNCSSLSKINMNSKIYKISQGSFSFCQSLTKFDISQTNVKELSKEVFLNTPLNKIELPIHLTTINDRCFSGTNLTEFIASENISFIGEKSFSNCQNLKIIDLSKCDISIVPSGFVFNCSSLSEFKLSNNTNCLGDFAFSNCVFKKHKFGEKIFEIKNYCFSSSPSVEEIDLSQTKITKIEEGTFYNCISLSRILLPNTVFSFGNFAFTQTALTEIKFVKTVFSVGISLFENCSLLETVDLSETKLTFLSNSMFYNCVKLTKIKLSPFCRHFSRQCLSNTFISEIKIPENCVLEDNVFYGCKRLEAVIISNLNQSKIPNFLFHGTLIKTIKFPSNIISIGCQSLSETKITEFIASSSLTEIGEFCFEDCSCLKTVDLQSTKIEKLPQGLFYNCTKIEKIKLPENLRSIGISCFAFSGIKYFYGTKFLDVIQTAAFKNSDISEVNLNECPITTISSECFMNTFNLKSFSYQYIEIFEEKCFMNSKIEKFTFQKGLVTLNPFCFSCCINLVDIDLSLTSLTTISTSLFENSTGLFSVILPEKLQKIDQKSFYNTSLKKVTIPSSVTFLGSYSFSNNDKIEEFDCSLCTDVTINDGCFSNCNLLKQINIPSIKFIGNFVFEGTSVSKVSLPSSLTNIGKGIYKNCKSLEEVDIYLLKLTELTSELFSGCTNLKHVSLPFNVRKIAKDCFFDCRNIKKIRYCGGSAVIGDFILPEGTVVFVSESYPSDLFGGFPVIKSSKCNDWNAFANKQQKPNMFLVIFLSVSSIFCGIFVVLLVAKIAGLKISLIVEARNHDTDRLIDRNGSSMSYPEEEEFL</sequence>
<dbReference type="VEuPathDB" id="TrichDB:TVAGG3_0191590"/>
<dbReference type="OrthoDB" id="10027416at2759"/>
<dbReference type="KEGG" id="tva:4762105"/>
<evidence type="ECO:0000313" key="3">
    <source>
        <dbReference type="Proteomes" id="UP000001542"/>
    </source>
</evidence>
<dbReference type="Gene3D" id="3.80.10.10">
    <property type="entry name" value="Ribonuclease Inhibitor"/>
    <property type="match status" value="11"/>
</dbReference>
<dbReference type="Proteomes" id="UP000001542">
    <property type="component" value="Unassembled WGS sequence"/>
</dbReference>
<protein>
    <submittedName>
        <fullName evidence="2">Surface antigen BspA-like</fullName>
    </submittedName>
</protein>
<keyword evidence="1" id="KW-1133">Transmembrane helix</keyword>
<name>A2ESZ3_TRIV3</name>
<accession>A2ESZ3</accession>
<dbReference type="EMBL" id="DS113481">
    <property type="protein sequence ID" value="EAY04251.1"/>
    <property type="molecule type" value="Genomic_DNA"/>
</dbReference>
<dbReference type="SUPFAM" id="SSF52058">
    <property type="entry name" value="L domain-like"/>
    <property type="match status" value="5"/>
</dbReference>
<evidence type="ECO:0000313" key="2">
    <source>
        <dbReference type="EMBL" id="EAY04251.1"/>
    </source>
</evidence>
<dbReference type="SUPFAM" id="SSF52047">
    <property type="entry name" value="RNI-like"/>
    <property type="match status" value="1"/>
</dbReference>
<dbReference type="VEuPathDB" id="TrichDB:TVAG_474570"/>
<dbReference type="InParanoid" id="A2ESZ3"/>
<dbReference type="PANTHER" id="PTHR45661">
    <property type="entry name" value="SURFACE ANTIGEN"/>
    <property type="match status" value="1"/>
</dbReference>
<organism evidence="2 3">
    <name type="scientific">Trichomonas vaginalis (strain ATCC PRA-98 / G3)</name>
    <dbReference type="NCBI Taxonomy" id="412133"/>
    <lineage>
        <taxon>Eukaryota</taxon>
        <taxon>Metamonada</taxon>
        <taxon>Parabasalia</taxon>
        <taxon>Trichomonadida</taxon>
        <taxon>Trichomonadidae</taxon>
        <taxon>Trichomonas</taxon>
    </lineage>
</organism>
<dbReference type="eggNOG" id="KOG0619">
    <property type="taxonomic scope" value="Eukaryota"/>
</dbReference>
<proteinExistence type="predicted"/>
<dbReference type="InterPro" id="IPR053139">
    <property type="entry name" value="Surface_bspA-like"/>
</dbReference>
<dbReference type="STRING" id="5722.A2ESZ3"/>
<keyword evidence="3" id="KW-1185">Reference proteome</keyword>
<gene>
    <name evidence="2" type="ORF">TVAG_474570</name>
</gene>
<evidence type="ECO:0000256" key="1">
    <source>
        <dbReference type="SAM" id="Phobius"/>
    </source>
</evidence>
<dbReference type="Pfam" id="PF13306">
    <property type="entry name" value="LRR_5"/>
    <property type="match status" value="9"/>
</dbReference>
<dbReference type="InterPro" id="IPR026906">
    <property type="entry name" value="LRR_5"/>
</dbReference>
<feature type="transmembrane region" description="Helical" evidence="1">
    <location>
        <begin position="1600"/>
        <end position="1622"/>
    </location>
</feature>
<dbReference type="InterPro" id="IPR032675">
    <property type="entry name" value="LRR_dom_sf"/>
</dbReference>
<keyword evidence="1" id="KW-0812">Transmembrane</keyword>
<dbReference type="PANTHER" id="PTHR45661:SF3">
    <property type="entry name" value="IG-LIKE DOMAIN-CONTAINING PROTEIN"/>
    <property type="match status" value="1"/>
</dbReference>
<reference evidence="2" key="1">
    <citation type="submission" date="2006-10" db="EMBL/GenBank/DDBJ databases">
        <authorList>
            <person name="Amadeo P."/>
            <person name="Zhao Q."/>
            <person name="Wortman J."/>
            <person name="Fraser-Liggett C."/>
            <person name="Carlton J."/>
        </authorList>
    </citation>
    <scope>NUCLEOTIDE SEQUENCE</scope>
    <source>
        <strain evidence="2">G3</strain>
    </source>
</reference>
<keyword evidence="1" id="KW-0472">Membrane</keyword>
<reference evidence="2" key="2">
    <citation type="journal article" date="2007" name="Science">
        <title>Draft genome sequence of the sexually transmitted pathogen Trichomonas vaginalis.</title>
        <authorList>
            <person name="Carlton J.M."/>
            <person name="Hirt R.P."/>
            <person name="Silva J.C."/>
            <person name="Delcher A.L."/>
            <person name="Schatz M."/>
            <person name="Zhao Q."/>
            <person name="Wortman J.R."/>
            <person name="Bidwell S.L."/>
            <person name="Alsmark U.C.M."/>
            <person name="Besteiro S."/>
            <person name="Sicheritz-Ponten T."/>
            <person name="Noel C.J."/>
            <person name="Dacks J.B."/>
            <person name="Foster P.G."/>
            <person name="Simillion C."/>
            <person name="Van de Peer Y."/>
            <person name="Miranda-Saavedra D."/>
            <person name="Barton G.J."/>
            <person name="Westrop G.D."/>
            <person name="Mueller S."/>
            <person name="Dessi D."/>
            <person name="Fiori P.L."/>
            <person name="Ren Q."/>
            <person name="Paulsen I."/>
            <person name="Zhang H."/>
            <person name="Bastida-Corcuera F.D."/>
            <person name="Simoes-Barbosa A."/>
            <person name="Brown M.T."/>
            <person name="Hayes R.D."/>
            <person name="Mukherjee M."/>
            <person name="Okumura C.Y."/>
            <person name="Schneider R."/>
            <person name="Smith A.J."/>
            <person name="Vanacova S."/>
            <person name="Villalvazo M."/>
            <person name="Haas B.J."/>
            <person name="Pertea M."/>
            <person name="Feldblyum T.V."/>
            <person name="Utterback T.R."/>
            <person name="Shu C.L."/>
            <person name="Osoegawa K."/>
            <person name="de Jong P.J."/>
            <person name="Hrdy I."/>
            <person name="Horvathova L."/>
            <person name="Zubacova Z."/>
            <person name="Dolezal P."/>
            <person name="Malik S.B."/>
            <person name="Logsdon J.M. Jr."/>
            <person name="Henze K."/>
            <person name="Gupta A."/>
            <person name="Wang C.C."/>
            <person name="Dunne R.L."/>
            <person name="Upcroft J.A."/>
            <person name="Upcroft P."/>
            <person name="White O."/>
            <person name="Salzberg S.L."/>
            <person name="Tang P."/>
            <person name="Chiu C.-H."/>
            <person name="Lee Y.-S."/>
            <person name="Embley T.M."/>
            <person name="Coombs G.H."/>
            <person name="Mottram J.C."/>
            <person name="Tachezy J."/>
            <person name="Fraser-Liggett C.M."/>
            <person name="Johnson P.J."/>
        </authorList>
    </citation>
    <scope>NUCLEOTIDE SEQUENCE [LARGE SCALE GENOMIC DNA]</scope>
    <source>
        <strain evidence="2">G3</strain>
    </source>
</reference>
<dbReference type="RefSeq" id="XP_001316474.1">
    <property type="nucleotide sequence ID" value="XM_001316439.1"/>
</dbReference>